<sequence>MIDQQLAEIANLAIVVTIVLYVLALIGFAADLASTSQRRSDERLAAREKHEAQSRDQETSAEAALPATVGASGGAGAHVAGDAQASAGAAVGSEGAGGGDVAGTDGAAAASTPSATTAGAAASGSMTAQNFAFILASAATVLHIVGVALRAVATQRVPWANMYEFATTSTAVVMAAFLIFSIKRTDLRALGTFVVGPVLLTMLLAQTLWIVPAAELTPSLQNSHWIYIHIAVAILSTALSILGAVVASLQLLQARHERALMLKAEAGEQFPEHWGRFGHVLDRLPSSTALEALSFRIHSVAFVCWTFTLIFGAIWAREAWGRYWGWDPKEVWTFIIWVIYAAYLHARATGGFRGSRAAGLALAGFVAVVFNYTIVNTVINGLHSYSGL</sequence>
<evidence type="ECO:0000256" key="1">
    <source>
        <dbReference type="ARBA" id="ARBA00004141"/>
    </source>
</evidence>
<reference evidence="9 10" key="1">
    <citation type="journal article" date="2017" name="Elife">
        <title>Extensive horizontal gene transfer in cheese-associated bacteria.</title>
        <authorList>
            <person name="Bonham K.S."/>
            <person name="Wolfe B.E."/>
            <person name="Dutton R.J."/>
        </authorList>
    </citation>
    <scope>NUCLEOTIDE SEQUENCE [LARGE SCALE GENOMIC DNA]</scope>
    <source>
        <strain evidence="9 10">341_9</strain>
    </source>
</reference>
<accession>A0A2A3YM12</accession>
<gene>
    <name evidence="9" type="primary">ccsB</name>
    <name evidence="9" type="ORF">CIK66_04035</name>
</gene>
<protein>
    <submittedName>
        <fullName evidence="9">C-type cytochrome biogenesis protein CcsB</fullName>
    </submittedName>
</protein>
<keyword evidence="3" id="KW-0201">Cytochrome c-type biogenesis</keyword>
<feature type="transmembrane region" description="Helical" evidence="7">
    <location>
        <begin position="293"/>
        <end position="316"/>
    </location>
</feature>
<dbReference type="EMBL" id="NRGR01000007">
    <property type="protein sequence ID" value="PCC40323.1"/>
    <property type="molecule type" value="Genomic_DNA"/>
</dbReference>
<feature type="transmembrane region" description="Helical" evidence="7">
    <location>
        <begin position="131"/>
        <end position="153"/>
    </location>
</feature>
<dbReference type="GO" id="GO:0020037">
    <property type="term" value="F:heme binding"/>
    <property type="evidence" value="ECO:0007669"/>
    <property type="project" value="InterPro"/>
</dbReference>
<dbReference type="GO" id="GO:0005886">
    <property type="term" value="C:plasma membrane"/>
    <property type="evidence" value="ECO:0007669"/>
    <property type="project" value="TreeGrafter"/>
</dbReference>
<dbReference type="PANTHER" id="PTHR30071:SF1">
    <property type="entry name" value="CYTOCHROME B_B6 PROTEIN-RELATED"/>
    <property type="match status" value="1"/>
</dbReference>
<dbReference type="InterPro" id="IPR017562">
    <property type="entry name" value="Cyt_c_biogenesis_CcsA"/>
</dbReference>
<dbReference type="PANTHER" id="PTHR30071">
    <property type="entry name" value="HEME EXPORTER PROTEIN C"/>
    <property type="match status" value="1"/>
</dbReference>
<keyword evidence="2 7" id="KW-0812">Transmembrane</keyword>
<feature type="compositionally biased region" description="Basic and acidic residues" evidence="6">
    <location>
        <begin position="42"/>
        <end position="58"/>
    </location>
</feature>
<keyword evidence="10" id="KW-1185">Reference proteome</keyword>
<keyword evidence="4 7" id="KW-1133">Transmembrane helix</keyword>
<dbReference type="GeneID" id="95325928"/>
<feature type="transmembrane region" description="Helical" evidence="7">
    <location>
        <begin position="189"/>
        <end position="214"/>
    </location>
</feature>
<dbReference type="NCBIfam" id="TIGR03144">
    <property type="entry name" value="cytochr_II_ccsB"/>
    <property type="match status" value="1"/>
</dbReference>
<feature type="region of interest" description="Disordered" evidence="6">
    <location>
        <begin position="42"/>
        <end position="62"/>
    </location>
</feature>
<evidence type="ECO:0000256" key="6">
    <source>
        <dbReference type="SAM" id="MobiDB-lite"/>
    </source>
</evidence>
<organism evidence="9 10">
    <name type="scientific">Brachybacterium alimentarium</name>
    <dbReference type="NCBI Taxonomy" id="47845"/>
    <lineage>
        <taxon>Bacteria</taxon>
        <taxon>Bacillati</taxon>
        <taxon>Actinomycetota</taxon>
        <taxon>Actinomycetes</taxon>
        <taxon>Micrococcales</taxon>
        <taxon>Dermabacteraceae</taxon>
        <taxon>Brachybacterium</taxon>
    </lineage>
</organism>
<evidence type="ECO:0000256" key="5">
    <source>
        <dbReference type="ARBA" id="ARBA00023136"/>
    </source>
</evidence>
<dbReference type="Pfam" id="PF01578">
    <property type="entry name" value="Cytochrom_C_asm"/>
    <property type="match status" value="1"/>
</dbReference>
<evidence type="ECO:0000256" key="3">
    <source>
        <dbReference type="ARBA" id="ARBA00022748"/>
    </source>
</evidence>
<feature type="transmembrane region" description="Helical" evidence="7">
    <location>
        <begin position="226"/>
        <end position="252"/>
    </location>
</feature>
<feature type="transmembrane region" description="Helical" evidence="7">
    <location>
        <begin position="12"/>
        <end position="33"/>
    </location>
</feature>
<evidence type="ECO:0000313" key="10">
    <source>
        <dbReference type="Proteomes" id="UP000218598"/>
    </source>
</evidence>
<keyword evidence="5 7" id="KW-0472">Membrane</keyword>
<dbReference type="GO" id="GO:0017004">
    <property type="term" value="P:cytochrome complex assembly"/>
    <property type="evidence" value="ECO:0007669"/>
    <property type="project" value="UniProtKB-KW"/>
</dbReference>
<proteinExistence type="predicted"/>
<evidence type="ECO:0000256" key="2">
    <source>
        <dbReference type="ARBA" id="ARBA00022692"/>
    </source>
</evidence>
<comment type="caution">
    <text evidence="9">The sequence shown here is derived from an EMBL/GenBank/DDBJ whole genome shotgun (WGS) entry which is preliminary data.</text>
</comment>
<dbReference type="OrthoDB" id="9814290at2"/>
<dbReference type="RefSeq" id="WP_096163329.1">
    <property type="nucleotide sequence ID" value="NZ_BAAAIQ010000026.1"/>
</dbReference>
<dbReference type="InterPro" id="IPR045062">
    <property type="entry name" value="Cyt_c_biogenesis_CcsA/CcmC"/>
</dbReference>
<dbReference type="Proteomes" id="UP000218598">
    <property type="component" value="Unassembled WGS sequence"/>
</dbReference>
<feature type="transmembrane region" description="Helical" evidence="7">
    <location>
        <begin position="358"/>
        <end position="379"/>
    </location>
</feature>
<name>A0A2A3YM12_9MICO</name>
<evidence type="ECO:0000259" key="8">
    <source>
        <dbReference type="Pfam" id="PF01578"/>
    </source>
</evidence>
<evidence type="ECO:0000256" key="7">
    <source>
        <dbReference type="SAM" id="Phobius"/>
    </source>
</evidence>
<evidence type="ECO:0000256" key="4">
    <source>
        <dbReference type="ARBA" id="ARBA00022989"/>
    </source>
</evidence>
<dbReference type="InterPro" id="IPR002541">
    <property type="entry name" value="Cyt_c_assembly"/>
</dbReference>
<feature type="transmembrane region" description="Helical" evidence="7">
    <location>
        <begin position="331"/>
        <end position="346"/>
    </location>
</feature>
<feature type="transmembrane region" description="Helical" evidence="7">
    <location>
        <begin position="165"/>
        <end position="182"/>
    </location>
</feature>
<dbReference type="AlphaFoldDB" id="A0A2A3YM12"/>
<comment type="subcellular location">
    <subcellularLocation>
        <location evidence="1">Membrane</location>
        <topology evidence="1">Multi-pass membrane protein</topology>
    </subcellularLocation>
</comment>
<evidence type="ECO:0000313" key="9">
    <source>
        <dbReference type="EMBL" id="PCC40323.1"/>
    </source>
</evidence>
<feature type="domain" description="Cytochrome c assembly protein" evidence="8">
    <location>
        <begin position="159"/>
        <end position="383"/>
    </location>
</feature>